<feature type="compositionally biased region" description="Low complexity" evidence="5">
    <location>
        <begin position="482"/>
        <end position="497"/>
    </location>
</feature>
<dbReference type="Gene3D" id="2.10.110.10">
    <property type="entry name" value="Cysteine Rich Protein"/>
    <property type="match status" value="2"/>
</dbReference>
<dbReference type="Pfam" id="PF00412">
    <property type="entry name" value="LIM"/>
    <property type="match status" value="2"/>
</dbReference>
<dbReference type="InterPro" id="IPR001781">
    <property type="entry name" value="Znf_LIM"/>
</dbReference>
<dbReference type="PROSITE" id="PS50238">
    <property type="entry name" value="RHOGAP"/>
    <property type="match status" value="1"/>
</dbReference>
<feature type="compositionally biased region" description="Polar residues" evidence="5">
    <location>
        <begin position="654"/>
        <end position="669"/>
    </location>
</feature>
<feature type="compositionally biased region" description="Basic and acidic residues" evidence="5">
    <location>
        <begin position="313"/>
        <end position="332"/>
    </location>
</feature>
<dbReference type="AlphaFoldDB" id="A0A8J2TAV7"/>
<feature type="compositionally biased region" description="Basic and acidic residues" evidence="5">
    <location>
        <begin position="784"/>
        <end position="801"/>
    </location>
</feature>
<feature type="compositionally biased region" description="Pro residues" evidence="5">
    <location>
        <begin position="156"/>
        <end position="167"/>
    </location>
</feature>
<keyword evidence="4" id="KW-0440">LIM domain</keyword>
<feature type="compositionally biased region" description="Polar residues" evidence="5">
    <location>
        <begin position="287"/>
        <end position="297"/>
    </location>
</feature>
<evidence type="ECO:0000256" key="4">
    <source>
        <dbReference type="PROSITE-ProRule" id="PRU00125"/>
    </source>
</evidence>
<feature type="compositionally biased region" description="Polar residues" evidence="5">
    <location>
        <begin position="541"/>
        <end position="550"/>
    </location>
</feature>
<sequence length="1164" mass="128815">MDFGTSLTEFTTASPVPPTYPTCVRCRGDITSGHAYELGDDRWHTHCFSCYRCEKPLSCDSDFLVLGTGTLICFDCSDACRSCGKKIDDLAIILSSSNEAYCSECFKCCKCGEKIKDLKYAKTKRGLFCISCHEKLLAKRKYYEEKKRRLKKDLPELPPELTVPPVIPEKSPRRSHSPSKPFYQPSQSMKSTSGSVISQYLDDIDSKSSNDATLGPKDSNKSSTKEEEDSHREASEKTKDIHEDLNRHGRTVSIDDMLSSTLEGSQEIDKEDEISSHAVNGTPLRNRINNESFSKSPVTHRHGMVVDDSEADSEQHDMISKEQETEKERESSSDAEEKEVEEEEEEEEEEESEESRGETGKEEKEEDEFNARPLESRGLALNLPSHSNPEDTLTLGICDEPASPPTVNAPEVQIASSSPIHKPSTSKLSVPKAAAVSPKLASSLTAKAAPSPSTKAALSPQPKATLSPLTKAVASPKAGPNTTTSTQGASSTSLASGVALAGNSTSSGSGNKLGRSLSMKSKHLVQNLKSRTTGILDPKPLTTSPPTSHKSQFFAFPSSSANASSEATTKTDSDTHSGWGVPRDKSSMPRSPSMHRTTPKGKSDSTIQPEPHSPSSNHVRTSGQDNPDHRRSRSHASVSSSTTTNVSMYRTPPLDNNNSVFGRTTNSSSKAHHRNFSWQTANETVKEEDTSGTQEADTTSNSEISENENFLKKEMAEAELALRKLKLELRELDSKKRQLTSEVDSLRLTKEGLCRDIEGLKNEKERFVMESLDQMQQPDNGVQHQDKIQDKSQEKYQERHQQQLHRHHQHHHQQSQQQFVAQPILPAPKSQEAIVDDISPARHIDTASIARPASKPKFWKIFSGGRLATTPAHTPQHQHEASQSTNGSSGSSSTTNAGSNNNSKLEISNPVLQNPHEFNDVKLMPITNSNSENSSRASPSKSDGTMLYGSNLVARCAYEQNAIPMIVTVCTKHIEGNENFMKTEGLYRKSGSQILIEEIEKAFADCYVTPSPDLLKLMDEDIHAVASVLKRYLRKLPNPVLTFQIYEPLIRLVRESKLLTSVPLKNGGNTEKTQQYVDALEAMVKILNNLPKEHYELLRHLSQHIGKVTSFSECNLMNLYNLSLVFAPGLIRDYNGDRDILDMKERNYIVGFLLGNYRDIFDLN</sequence>
<dbReference type="PROSITE" id="PS50023">
    <property type="entry name" value="LIM_DOMAIN_2"/>
    <property type="match status" value="1"/>
</dbReference>
<dbReference type="CDD" id="cd00159">
    <property type="entry name" value="RhoGAP"/>
    <property type="match status" value="1"/>
</dbReference>
<dbReference type="PROSITE" id="PS00478">
    <property type="entry name" value="LIM_DOMAIN_1"/>
    <property type="match status" value="1"/>
</dbReference>
<feature type="compositionally biased region" description="Polar residues" evidence="5">
    <location>
        <begin position="184"/>
        <end position="198"/>
    </location>
</feature>
<feature type="region of interest" description="Disordered" evidence="5">
    <location>
        <begin position="867"/>
        <end position="916"/>
    </location>
</feature>
<evidence type="ECO:0000256" key="2">
    <source>
        <dbReference type="ARBA" id="ARBA00022723"/>
    </source>
</evidence>
<dbReference type="InterPro" id="IPR000198">
    <property type="entry name" value="RhoGAP_dom"/>
</dbReference>
<feature type="compositionally biased region" description="Polar residues" evidence="5">
    <location>
        <begin position="604"/>
        <end position="625"/>
    </location>
</feature>
<dbReference type="PANTHER" id="PTHR23176">
    <property type="entry name" value="RHO/RAC/CDC GTPASE-ACTIVATING PROTEIN"/>
    <property type="match status" value="1"/>
</dbReference>
<evidence type="ECO:0000313" key="8">
    <source>
        <dbReference type="EMBL" id="CDF91717.1"/>
    </source>
</evidence>
<dbReference type="Pfam" id="PF00620">
    <property type="entry name" value="RhoGAP"/>
    <property type="match status" value="1"/>
</dbReference>
<feature type="compositionally biased region" description="Low complexity" evidence="5">
    <location>
        <begin position="635"/>
        <end position="647"/>
    </location>
</feature>
<name>A0A8J2TAV7_ZYGB2</name>
<proteinExistence type="predicted"/>
<keyword evidence="3 4" id="KW-0862">Zinc</keyword>
<dbReference type="GO" id="GO:0005933">
    <property type="term" value="C:cellular bud"/>
    <property type="evidence" value="ECO:0007669"/>
    <property type="project" value="UniProtKB-ARBA"/>
</dbReference>
<evidence type="ECO:0000256" key="5">
    <source>
        <dbReference type="SAM" id="MobiDB-lite"/>
    </source>
</evidence>
<dbReference type="GO" id="GO:0005096">
    <property type="term" value="F:GTPase activator activity"/>
    <property type="evidence" value="ECO:0007669"/>
    <property type="project" value="UniProtKB-KW"/>
</dbReference>
<feature type="compositionally biased region" description="Polar residues" evidence="5">
    <location>
        <begin position="691"/>
        <end position="704"/>
    </location>
</feature>
<dbReference type="FunFam" id="2.10.110.10:FF:000123">
    <property type="entry name" value="Rho GTPase-activating protein"/>
    <property type="match status" value="1"/>
</dbReference>
<feature type="compositionally biased region" description="Polar residues" evidence="5">
    <location>
        <begin position="774"/>
        <end position="783"/>
    </location>
</feature>
<organism evidence="8 9">
    <name type="scientific">Zygosaccharomyces bailii (strain CLIB 213 / ATCC 58445 / CBS 680 / BCRC 21525 / NBRC 1098 / NCYC 1416 / NRRL Y-2227)</name>
    <dbReference type="NCBI Taxonomy" id="1333698"/>
    <lineage>
        <taxon>Eukaryota</taxon>
        <taxon>Fungi</taxon>
        <taxon>Dikarya</taxon>
        <taxon>Ascomycota</taxon>
        <taxon>Saccharomycotina</taxon>
        <taxon>Saccharomycetes</taxon>
        <taxon>Saccharomycetales</taxon>
        <taxon>Saccharomycetaceae</taxon>
        <taxon>Zygosaccharomyces</taxon>
    </lineage>
</organism>
<evidence type="ECO:0000259" key="7">
    <source>
        <dbReference type="PROSITE" id="PS50238"/>
    </source>
</evidence>
<dbReference type="CDD" id="cd09395">
    <property type="entry name" value="LIM2_Rga"/>
    <property type="match status" value="1"/>
</dbReference>
<feature type="domain" description="LIM zinc-binding" evidence="6">
    <location>
        <begin position="78"/>
        <end position="139"/>
    </location>
</feature>
<accession>A0A8J2TAV7</accession>
<dbReference type="EMBL" id="HG316466">
    <property type="protein sequence ID" value="CDF91717.1"/>
    <property type="molecule type" value="Genomic_DNA"/>
</dbReference>
<dbReference type="SMART" id="SM00324">
    <property type="entry name" value="RhoGAP"/>
    <property type="match status" value="1"/>
</dbReference>
<protein>
    <submittedName>
        <fullName evidence="8">ZYBA0S13-01970g1_1</fullName>
    </submittedName>
</protein>
<reference evidence="9" key="1">
    <citation type="journal article" date="2013" name="Genome Announc.">
        <title>Genome sequence of the food spoilage yeast Zygosaccharomyces bailii CLIB 213(T).</title>
        <authorList>
            <person name="Galeote V."/>
            <person name="Bigey F."/>
            <person name="Devillers H."/>
            <person name="Neuveglise C."/>
            <person name="Dequin S."/>
        </authorList>
    </citation>
    <scope>NUCLEOTIDE SEQUENCE [LARGE SCALE GENOMIC DNA]</scope>
    <source>
        <strain evidence="9">CLIB 213 / ATCC 58445 / CBS 680 / CCRC 21525 / NBRC 1098 / NCYC 1416 / NRRL Y-2227</strain>
    </source>
</reference>
<feature type="compositionally biased region" description="Acidic residues" evidence="5">
    <location>
        <begin position="333"/>
        <end position="353"/>
    </location>
</feature>
<dbReference type="OrthoDB" id="19923at2759"/>
<dbReference type="SMART" id="SM00132">
    <property type="entry name" value="LIM"/>
    <property type="match status" value="2"/>
</dbReference>
<keyword evidence="2 4" id="KW-0479">Metal-binding</keyword>
<evidence type="ECO:0000256" key="1">
    <source>
        <dbReference type="ARBA" id="ARBA00022468"/>
    </source>
</evidence>
<feature type="region of interest" description="Disordered" evidence="5">
    <location>
        <begin position="774"/>
        <end position="819"/>
    </location>
</feature>
<feature type="region of interest" description="Disordered" evidence="5">
    <location>
        <begin position="155"/>
        <end position="704"/>
    </location>
</feature>
<gene>
    <name evidence="8" type="ORF">BN860_01970g</name>
</gene>
<feature type="compositionally biased region" description="Basic and acidic residues" evidence="5">
    <location>
        <begin position="354"/>
        <end position="363"/>
    </location>
</feature>
<dbReference type="Proteomes" id="UP000019375">
    <property type="component" value="Unassembled WGS sequence"/>
</dbReference>
<keyword evidence="9" id="KW-1185">Reference proteome</keyword>
<dbReference type="InterPro" id="IPR050729">
    <property type="entry name" value="Rho-GAP"/>
</dbReference>
<feature type="compositionally biased region" description="Basic and acidic residues" evidence="5">
    <location>
        <begin position="218"/>
        <end position="247"/>
    </location>
</feature>
<feature type="compositionally biased region" description="Basic residues" evidence="5">
    <location>
        <begin position="802"/>
        <end position="813"/>
    </location>
</feature>
<dbReference type="GO" id="GO:0005938">
    <property type="term" value="C:cell cortex"/>
    <property type="evidence" value="ECO:0007669"/>
    <property type="project" value="UniProtKB-ARBA"/>
</dbReference>
<evidence type="ECO:0000259" key="6">
    <source>
        <dbReference type="PROSITE" id="PS50023"/>
    </source>
</evidence>
<dbReference type="Gene3D" id="1.10.555.10">
    <property type="entry name" value="Rho GTPase activation protein"/>
    <property type="match status" value="1"/>
</dbReference>
<feature type="compositionally biased region" description="Low complexity" evidence="5">
    <location>
        <begin position="445"/>
        <end position="457"/>
    </location>
</feature>
<evidence type="ECO:0000313" key="9">
    <source>
        <dbReference type="Proteomes" id="UP000019375"/>
    </source>
</evidence>
<dbReference type="CDD" id="cd09394">
    <property type="entry name" value="LIM1_Rga"/>
    <property type="match status" value="1"/>
</dbReference>
<dbReference type="InterPro" id="IPR008936">
    <property type="entry name" value="Rho_GTPase_activation_prot"/>
</dbReference>
<evidence type="ECO:0000256" key="3">
    <source>
        <dbReference type="ARBA" id="ARBA00022833"/>
    </source>
</evidence>
<dbReference type="GO" id="GO:0007010">
    <property type="term" value="P:cytoskeleton organization"/>
    <property type="evidence" value="ECO:0007669"/>
    <property type="project" value="UniProtKB-ARBA"/>
</dbReference>
<feature type="compositionally biased region" description="Low complexity" evidence="5">
    <location>
        <begin position="882"/>
        <end position="903"/>
    </location>
</feature>
<feature type="domain" description="Rho-GAP" evidence="7">
    <location>
        <begin position="950"/>
        <end position="1161"/>
    </location>
</feature>
<dbReference type="GO" id="GO:0046872">
    <property type="term" value="F:metal ion binding"/>
    <property type="evidence" value="ECO:0007669"/>
    <property type="project" value="UniProtKB-KW"/>
</dbReference>
<feature type="compositionally biased region" description="Low complexity" evidence="5">
    <location>
        <begin position="551"/>
        <end position="565"/>
    </location>
</feature>
<keyword evidence="1" id="KW-0343">GTPase activation</keyword>
<dbReference type="SUPFAM" id="SSF48350">
    <property type="entry name" value="GTPase activation domain, GAP"/>
    <property type="match status" value="1"/>
</dbReference>
<dbReference type="PANTHER" id="PTHR23176:SF121">
    <property type="entry name" value="RHO-TYPE GTPASE-ACTIVATING PROTEIN 1-RELATED"/>
    <property type="match status" value="1"/>
</dbReference>
<feature type="compositionally biased region" description="Polar residues" evidence="5">
    <location>
        <begin position="414"/>
        <end position="428"/>
    </location>
</feature>
<dbReference type="GO" id="GO:0007165">
    <property type="term" value="P:signal transduction"/>
    <property type="evidence" value="ECO:0007669"/>
    <property type="project" value="InterPro"/>
</dbReference>